<gene>
    <name evidence="1" type="ORF">BV25DRAFT_1918289</name>
</gene>
<dbReference type="EMBL" id="MU277224">
    <property type="protein sequence ID" value="KAI0059709.1"/>
    <property type="molecule type" value="Genomic_DNA"/>
</dbReference>
<accession>A0ACB8SSX5</accession>
<evidence type="ECO:0000313" key="2">
    <source>
        <dbReference type="Proteomes" id="UP000814140"/>
    </source>
</evidence>
<keyword evidence="2" id="KW-1185">Reference proteome</keyword>
<evidence type="ECO:0000313" key="1">
    <source>
        <dbReference type="EMBL" id="KAI0059709.1"/>
    </source>
</evidence>
<reference evidence="1" key="1">
    <citation type="submission" date="2021-03" db="EMBL/GenBank/DDBJ databases">
        <authorList>
            <consortium name="DOE Joint Genome Institute"/>
            <person name="Ahrendt S."/>
            <person name="Looney B.P."/>
            <person name="Miyauchi S."/>
            <person name="Morin E."/>
            <person name="Drula E."/>
            <person name="Courty P.E."/>
            <person name="Chicoki N."/>
            <person name="Fauchery L."/>
            <person name="Kohler A."/>
            <person name="Kuo A."/>
            <person name="Labutti K."/>
            <person name="Pangilinan J."/>
            <person name="Lipzen A."/>
            <person name="Riley R."/>
            <person name="Andreopoulos W."/>
            <person name="He G."/>
            <person name="Johnson J."/>
            <person name="Barry K.W."/>
            <person name="Grigoriev I.V."/>
            <person name="Nagy L."/>
            <person name="Hibbett D."/>
            <person name="Henrissat B."/>
            <person name="Matheny P.B."/>
            <person name="Labbe J."/>
            <person name="Martin F."/>
        </authorList>
    </citation>
    <scope>NUCLEOTIDE SEQUENCE</scope>
    <source>
        <strain evidence="1">HHB10654</strain>
    </source>
</reference>
<name>A0ACB8SSX5_9AGAM</name>
<protein>
    <submittedName>
        <fullName evidence="1">Uncharacterized protein</fullName>
    </submittedName>
</protein>
<comment type="caution">
    <text evidence="1">The sequence shown here is derived from an EMBL/GenBank/DDBJ whole genome shotgun (WGS) entry which is preliminary data.</text>
</comment>
<proteinExistence type="predicted"/>
<organism evidence="1 2">
    <name type="scientific">Artomyces pyxidatus</name>
    <dbReference type="NCBI Taxonomy" id="48021"/>
    <lineage>
        <taxon>Eukaryota</taxon>
        <taxon>Fungi</taxon>
        <taxon>Dikarya</taxon>
        <taxon>Basidiomycota</taxon>
        <taxon>Agaricomycotina</taxon>
        <taxon>Agaricomycetes</taxon>
        <taxon>Russulales</taxon>
        <taxon>Auriscalpiaceae</taxon>
        <taxon>Artomyces</taxon>
    </lineage>
</organism>
<reference evidence="1" key="2">
    <citation type="journal article" date="2022" name="New Phytol.">
        <title>Evolutionary transition to the ectomycorrhizal habit in the genomes of a hyperdiverse lineage of mushroom-forming fungi.</title>
        <authorList>
            <person name="Looney B."/>
            <person name="Miyauchi S."/>
            <person name="Morin E."/>
            <person name="Drula E."/>
            <person name="Courty P.E."/>
            <person name="Kohler A."/>
            <person name="Kuo A."/>
            <person name="LaButti K."/>
            <person name="Pangilinan J."/>
            <person name="Lipzen A."/>
            <person name="Riley R."/>
            <person name="Andreopoulos W."/>
            <person name="He G."/>
            <person name="Johnson J."/>
            <person name="Nolan M."/>
            <person name="Tritt A."/>
            <person name="Barry K.W."/>
            <person name="Grigoriev I.V."/>
            <person name="Nagy L.G."/>
            <person name="Hibbett D."/>
            <person name="Henrissat B."/>
            <person name="Matheny P.B."/>
            <person name="Labbe J."/>
            <person name="Martin F.M."/>
        </authorList>
    </citation>
    <scope>NUCLEOTIDE SEQUENCE</scope>
    <source>
        <strain evidence="1">HHB10654</strain>
    </source>
</reference>
<dbReference type="Proteomes" id="UP000814140">
    <property type="component" value="Unassembled WGS sequence"/>
</dbReference>
<sequence>MPEYREVLASFFTVRRWLRSNEVQSGPALTLQAIWADATKAEQEKKNTPARGRKGFVYKLEPDSQIMRGTNGAQQMVYPPTWPEPKAAETKPPVSEPPASEPPSSEPRRPLSDLVLNGVYFDPRTLILDFKLLWLQVQLHTHVTAQVYTRAQWDDSICAVNSTDRGFKVAAAFDFGSYVLAFVTIDILFTPHWASTRAELPIQHSDIYTEPLKFMACVADWIETRILRTKSNRDSLAIQVIRTIAHEIFGGMGVYTVCEVFFLAGLSPFLTEAELFNHPNRVYRLCAAYWVFAQEAHTKMEDELLRPNYHEFVLTASVAARQRFISYVHVFGKASVFVSQRMWDAHHDYEDCLMQLSLDEHNIIRGPDVGLFDVFEPDFLRPAFLDTCPVEFGPLIFGESHWVERFNRAPSVPGAPLNPLTLMYRNLELHTNSSHLNLDRYPSLFSENPKARILSPRLFNGQKAIWTVYGMFPENIIPPVQELKTTRISTSVRDIQLAAEAERKTSLLSYIIEKTRKAAVGPLEYCGLGRIIYRQRAGHENPL</sequence>